<name>A0ABN3D3R9_9ACTN</name>
<reference evidence="1 2" key="1">
    <citation type="journal article" date="2019" name="Int. J. Syst. Evol. Microbiol.">
        <title>The Global Catalogue of Microorganisms (GCM) 10K type strain sequencing project: providing services to taxonomists for standard genome sequencing and annotation.</title>
        <authorList>
            <consortium name="The Broad Institute Genomics Platform"/>
            <consortium name="The Broad Institute Genome Sequencing Center for Infectious Disease"/>
            <person name="Wu L."/>
            <person name="Ma J."/>
        </authorList>
    </citation>
    <scope>NUCLEOTIDE SEQUENCE [LARGE SCALE GENOMIC DNA]</scope>
    <source>
        <strain evidence="1 2">JCM 16114</strain>
    </source>
</reference>
<evidence type="ECO:0000313" key="2">
    <source>
        <dbReference type="Proteomes" id="UP001499843"/>
    </source>
</evidence>
<dbReference type="Proteomes" id="UP001499843">
    <property type="component" value="Unassembled WGS sequence"/>
</dbReference>
<dbReference type="EMBL" id="BAAAQX010000071">
    <property type="protein sequence ID" value="GAA2216497.1"/>
    <property type="molecule type" value="Genomic_DNA"/>
</dbReference>
<accession>A0ABN3D3R9</accession>
<organism evidence="1 2">
    <name type="scientific">Nonomuraea monospora</name>
    <dbReference type="NCBI Taxonomy" id="568818"/>
    <lineage>
        <taxon>Bacteria</taxon>
        <taxon>Bacillati</taxon>
        <taxon>Actinomycetota</taxon>
        <taxon>Actinomycetes</taxon>
        <taxon>Streptosporangiales</taxon>
        <taxon>Streptosporangiaceae</taxon>
        <taxon>Nonomuraea</taxon>
    </lineage>
</organism>
<comment type="caution">
    <text evidence="1">The sequence shown here is derived from an EMBL/GenBank/DDBJ whole genome shotgun (WGS) entry which is preliminary data.</text>
</comment>
<keyword evidence="2" id="KW-1185">Reference proteome</keyword>
<gene>
    <name evidence="1" type="ORF">GCM10009850_119660</name>
</gene>
<evidence type="ECO:0000313" key="1">
    <source>
        <dbReference type="EMBL" id="GAA2216497.1"/>
    </source>
</evidence>
<protein>
    <submittedName>
        <fullName evidence="1">Uncharacterized protein</fullName>
    </submittedName>
</protein>
<proteinExistence type="predicted"/>
<sequence>MVANTCQQSDLRGTDVVVMGHVPQGVEAMESKAWWVGMGMVSEVLAGTQQIKRVSQLAGTDSRSTGGPR</sequence>